<dbReference type="GO" id="GO:0016301">
    <property type="term" value="F:kinase activity"/>
    <property type="evidence" value="ECO:0007669"/>
    <property type="project" value="UniProtKB-KW"/>
</dbReference>
<keyword evidence="1" id="KW-0812">Transmembrane</keyword>
<keyword evidence="2" id="KW-0418">Kinase</keyword>
<dbReference type="RefSeq" id="WP_091355787.1">
    <property type="nucleotide sequence ID" value="NZ_SMZX01000002.1"/>
</dbReference>
<evidence type="ECO:0000313" key="2">
    <source>
        <dbReference type="EMBL" id="TDL44212.1"/>
    </source>
</evidence>
<feature type="transmembrane region" description="Helical" evidence="1">
    <location>
        <begin position="39"/>
        <end position="62"/>
    </location>
</feature>
<organism evidence="2 3">
    <name type="scientific">Microbacterium oleivorans</name>
    <dbReference type="NCBI Taxonomy" id="273677"/>
    <lineage>
        <taxon>Bacteria</taxon>
        <taxon>Bacillati</taxon>
        <taxon>Actinomycetota</taxon>
        <taxon>Actinomycetes</taxon>
        <taxon>Micrococcales</taxon>
        <taxon>Microbacteriaceae</taxon>
        <taxon>Microbacterium</taxon>
    </lineage>
</organism>
<comment type="caution">
    <text evidence="2">The sequence shown here is derived from an EMBL/GenBank/DDBJ whole genome shotgun (WGS) entry which is preliminary data.</text>
</comment>
<dbReference type="Proteomes" id="UP000295633">
    <property type="component" value="Unassembled WGS sequence"/>
</dbReference>
<dbReference type="EMBL" id="SMZX01000002">
    <property type="protein sequence ID" value="TDL44212.1"/>
    <property type="molecule type" value="Genomic_DNA"/>
</dbReference>
<name>A0A4R5YG90_9MICO</name>
<reference evidence="2 3" key="1">
    <citation type="submission" date="2019-03" db="EMBL/GenBank/DDBJ databases">
        <title>Genome Sequencing and Assembly of Various Microbes Isolated from Partially Reclaimed Soil and Acid Mine Drainage (AMD) Site.</title>
        <authorList>
            <person name="Steinbock B."/>
            <person name="Bechtold R."/>
            <person name="Sevigny J.L."/>
            <person name="Thomas D."/>
            <person name="Cuthill L.R."/>
            <person name="Aveiro Johannsen E.J."/>
            <person name="Thomas K."/>
            <person name="Ghosh A."/>
        </authorList>
    </citation>
    <scope>NUCLEOTIDE SEQUENCE [LARGE SCALE GENOMIC DNA]</scope>
    <source>
        <strain evidence="2 3">F-B2</strain>
    </source>
</reference>
<dbReference type="AlphaFoldDB" id="A0A4R5YG90"/>
<sequence length="138" mass="13577">MRTSRIERIAAGWLAVEATGVLVLAVWELVALVRGDSESLASSVALLGLTVIAAAALGAFAVAVWRGASGGRSGGVVVQALVLSVALGTLTGEGADLRLAAAIAVPALVGLVLLIAAARTAGQRSKDPAEEPGDAAGV</sequence>
<gene>
    <name evidence="2" type="ORF">E2R54_13755</name>
</gene>
<evidence type="ECO:0000313" key="3">
    <source>
        <dbReference type="Proteomes" id="UP000295633"/>
    </source>
</evidence>
<protein>
    <submittedName>
        <fullName evidence="2">Histidine kinase</fullName>
    </submittedName>
</protein>
<feature type="transmembrane region" description="Helical" evidence="1">
    <location>
        <begin position="74"/>
        <end position="91"/>
    </location>
</feature>
<proteinExistence type="predicted"/>
<evidence type="ECO:0000256" key="1">
    <source>
        <dbReference type="SAM" id="Phobius"/>
    </source>
</evidence>
<keyword evidence="2" id="KW-0808">Transferase</keyword>
<feature type="transmembrane region" description="Helical" evidence="1">
    <location>
        <begin position="97"/>
        <end position="118"/>
    </location>
</feature>
<feature type="transmembrane region" description="Helical" evidence="1">
    <location>
        <begin position="12"/>
        <end position="33"/>
    </location>
</feature>
<keyword evidence="1" id="KW-0472">Membrane</keyword>
<accession>A0A4R5YG90</accession>
<keyword evidence="1" id="KW-1133">Transmembrane helix</keyword>